<evidence type="ECO:0000313" key="2">
    <source>
        <dbReference type="EMBL" id="KZD12663.1"/>
    </source>
</evidence>
<accession>A0A154WGL0</accession>
<dbReference type="AlphaFoldDB" id="A0A154WGL0"/>
<keyword evidence="1" id="KW-1133">Transmembrane helix</keyword>
<reference evidence="2 3" key="1">
    <citation type="submission" date="2015-12" db="EMBL/GenBank/DDBJ databases">
        <title>Genome sequence of Oceanibaculum pacificum MCCC 1A02656.</title>
        <authorList>
            <person name="Lu L."/>
            <person name="Lai Q."/>
            <person name="Shao Z."/>
            <person name="Qian P."/>
        </authorList>
    </citation>
    <scope>NUCLEOTIDE SEQUENCE [LARGE SCALE GENOMIC DNA]</scope>
    <source>
        <strain evidence="2 3">MCCC 1A02656</strain>
    </source>
</reference>
<proteinExistence type="predicted"/>
<evidence type="ECO:0000313" key="3">
    <source>
        <dbReference type="Proteomes" id="UP000076400"/>
    </source>
</evidence>
<feature type="transmembrane region" description="Helical" evidence="1">
    <location>
        <begin position="22"/>
        <end position="44"/>
    </location>
</feature>
<dbReference type="Proteomes" id="UP000076400">
    <property type="component" value="Unassembled WGS sequence"/>
</dbReference>
<dbReference type="STRING" id="580166.AUP43_15660"/>
<protein>
    <submittedName>
        <fullName evidence="2">Uncharacterized protein</fullName>
    </submittedName>
</protein>
<sequence length="62" mass="6620">MPQMNADTPKPNEKRQRLSTEALAQIAVLLGFAVIGVLALPYVAESALLQQVWISICGLAGL</sequence>
<gene>
    <name evidence="2" type="ORF">AUP43_15660</name>
</gene>
<dbReference type="OrthoDB" id="9950848at2"/>
<comment type="caution">
    <text evidence="2">The sequence shown here is derived from an EMBL/GenBank/DDBJ whole genome shotgun (WGS) entry which is preliminary data.</text>
</comment>
<evidence type="ECO:0000256" key="1">
    <source>
        <dbReference type="SAM" id="Phobius"/>
    </source>
</evidence>
<keyword evidence="3" id="KW-1185">Reference proteome</keyword>
<keyword evidence="1" id="KW-0812">Transmembrane</keyword>
<dbReference type="EMBL" id="LPXN01000008">
    <property type="protein sequence ID" value="KZD12663.1"/>
    <property type="molecule type" value="Genomic_DNA"/>
</dbReference>
<organism evidence="2 3">
    <name type="scientific">Oceanibaculum pacificum</name>
    <dbReference type="NCBI Taxonomy" id="580166"/>
    <lineage>
        <taxon>Bacteria</taxon>
        <taxon>Pseudomonadati</taxon>
        <taxon>Pseudomonadota</taxon>
        <taxon>Alphaproteobacteria</taxon>
        <taxon>Rhodospirillales</taxon>
        <taxon>Oceanibaculaceae</taxon>
        <taxon>Oceanibaculum</taxon>
    </lineage>
</organism>
<keyword evidence="1" id="KW-0472">Membrane</keyword>
<name>A0A154WGL0_9PROT</name>